<dbReference type="EMBL" id="FOGZ01000003">
    <property type="protein sequence ID" value="SER59174.1"/>
    <property type="molecule type" value="Genomic_DNA"/>
</dbReference>
<proteinExistence type="predicted"/>
<evidence type="ECO:0000313" key="1">
    <source>
        <dbReference type="EMBL" id="SER59174.1"/>
    </source>
</evidence>
<protein>
    <submittedName>
        <fullName evidence="1">Uncharacterized protein</fullName>
    </submittedName>
</protein>
<accession>A0A1H9QFC2</accession>
<reference evidence="1 2" key="1">
    <citation type="submission" date="2016-10" db="EMBL/GenBank/DDBJ databases">
        <authorList>
            <person name="de Groot N.N."/>
        </authorList>
    </citation>
    <scope>NUCLEOTIDE SEQUENCE [LARGE SCALE GENOMIC DNA]</scope>
    <source>
        <strain evidence="1 2">DSM 16859</strain>
    </source>
</reference>
<evidence type="ECO:0000313" key="2">
    <source>
        <dbReference type="Proteomes" id="UP000198815"/>
    </source>
</evidence>
<organism evidence="1 2">
    <name type="scientific">Propionibacterium cyclohexanicum</name>
    <dbReference type="NCBI Taxonomy" id="64702"/>
    <lineage>
        <taxon>Bacteria</taxon>
        <taxon>Bacillati</taxon>
        <taxon>Actinomycetota</taxon>
        <taxon>Actinomycetes</taxon>
        <taxon>Propionibacteriales</taxon>
        <taxon>Propionibacteriaceae</taxon>
        <taxon>Propionibacterium</taxon>
    </lineage>
</organism>
<keyword evidence="2" id="KW-1185">Reference proteome</keyword>
<dbReference type="STRING" id="64702.SAMN05443377_10380"/>
<dbReference type="AlphaFoldDB" id="A0A1H9QFC2"/>
<name>A0A1H9QFC2_9ACTN</name>
<sequence>MIALDRALTAPAKTPPNPELVQLNVKFHT</sequence>
<dbReference type="Proteomes" id="UP000198815">
    <property type="component" value="Unassembled WGS sequence"/>
</dbReference>
<gene>
    <name evidence="1" type="ORF">SAMN05443377_10380</name>
</gene>